<dbReference type="PANTHER" id="PTHR33452">
    <property type="entry name" value="OXIDOREDUCTASE CATD-RELATED"/>
    <property type="match status" value="1"/>
</dbReference>
<feature type="transmembrane region" description="Helical" evidence="7">
    <location>
        <begin position="102"/>
        <end position="125"/>
    </location>
</feature>
<evidence type="ECO:0000256" key="1">
    <source>
        <dbReference type="ARBA" id="ARBA00004651"/>
    </source>
</evidence>
<evidence type="ECO:0000256" key="6">
    <source>
        <dbReference type="ARBA" id="ARBA00023136"/>
    </source>
</evidence>
<keyword evidence="3" id="KW-1003">Cell membrane</keyword>
<evidence type="ECO:0000313" key="9">
    <source>
        <dbReference type="Proteomes" id="UP001139104"/>
    </source>
</evidence>
<reference evidence="8" key="1">
    <citation type="journal article" date="2022" name="ISME J.">
        <title>Identification of active gaseous-alkane degraders at natural gas seeps.</title>
        <authorList>
            <person name="Farhan Ul Haque M."/>
            <person name="Hernandez M."/>
            <person name="Crombie A.T."/>
            <person name="Murrell J.C."/>
        </authorList>
    </citation>
    <scope>NUCLEOTIDE SEQUENCE</scope>
    <source>
        <strain evidence="8">PC2</strain>
    </source>
</reference>
<dbReference type="Proteomes" id="UP001139104">
    <property type="component" value="Unassembled WGS sequence"/>
</dbReference>
<gene>
    <name evidence="8" type="ORF">K2U94_06575</name>
</gene>
<dbReference type="PANTHER" id="PTHR33452:SF1">
    <property type="entry name" value="INNER MEMBRANE PROTEIN YPHA-RELATED"/>
    <property type="match status" value="1"/>
</dbReference>
<evidence type="ECO:0000256" key="4">
    <source>
        <dbReference type="ARBA" id="ARBA00022692"/>
    </source>
</evidence>
<keyword evidence="4 7" id="KW-0812">Transmembrane</keyword>
<comment type="similarity">
    <text evidence="2">Belongs to the DoxX family.</text>
</comment>
<dbReference type="InterPro" id="IPR051907">
    <property type="entry name" value="DoxX-like_oxidoreductase"/>
</dbReference>
<evidence type="ECO:0000256" key="5">
    <source>
        <dbReference type="ARBA" id="ARBA00022989"/>
    </source>
</evidence>
<dbReference type="RefSeq" id="WP_243066438.1">
    <property type="nucleotide sequence ID" value="NZ_JAIVFK010000020.1"/>
</dbReference>
<keyword evidence="5 7" id="KW-1133">Transmembrane helix</keyword>
<comment type="subcellular location">
    <subcellularLocation>
        <location evidence="1">Cell membrane</location>
        <topology evidence="1">Multi-pass membrane protein</topology>
    </subcellularLocation>
</comment>
<evidence type="ECO:0000313" key="8">
    <source>
        <dbReference type="EMBL" id="MCI4682425.1"/>
    </source>
</evidence>
<sequence length="158" mass="16359">MSLAFSSASSSRRVIPAVAPITQALSPFAEPMVRVTAGLLLMPHGAQKLFGLFGGYGLEATGQFFATKLGLPPSLALVAGGIEFFGGLFLALGLLTRPVAALVVGLMSVAVLAVHLGNGFFWTSGGFEYPLLWGIVALSFVIRGAGAFSLDALIGREF</sequence>
<accession>A0ABS9Z4X5</accession>
<organism evidence="8 9">
    <name type="scientific">Candidatus Rhodoblastus alkanivorans</name>
    <dbReference type="NCBI Taxonomy" id="2954117"/>
    <lineage>
        <taxon>Bacteria</taxon>
        <taxon>Pseudomonadati</taxon>
        <taxon>Pseudomonadota</taxon>
        <taxon>Alphaproteobacteria</taxon>
        <taxon>Hyphomicrobiales</taxon>
        <taxon>Rhodoblastaceae</taxon>
        <taxon>Rhodoblastus</taxon>
    </lineage>
</organism>
<keyword evidence="6 7" id="KW-0472">Membrane</keyword>
<feature type="transmembrane region" description="Helical" evidence="7">
    <location>
        <begin position="131"/>
        <end position="154"/>
    </location>
</feature>
<keyword evidence="9" id="KW-1185">Reference proteome</keyword>
<feature type="transmembrane region" description="Helical" evidence="7">
    <location>
        <begin position="75"/>
        <end position="95"/>
    </location>
</feature>
<protein>
    <submittedName>
        <fullName evidence="8">DoxX family protein</fullName>
    </submittedName>
</protein>
<name>A0ABS9Z4X5_9HYPH</name>
<dbReference type="EMBL" id="JAIVFP010000001">
    <property type="protein sequence ID" value="MCI4682425.1"/>
    <property type="molecule type" value="Genomic_DNA"/>
</dbReference>
<evidence type="ECO:0000256" key="3">
    <source>
        <dbReference type="ARBA" id="ARBA00022475"/>
    </source>
</evidence>
<evidence type="ECO:0000256" key="2">
    <source>
        <dbReference type="ARBA" id="ARBA00006679"/>
    </source>
</evidence>
<dbReference type="Pfam" id="PF07681">
    <property type="entry name" value="DoxX"/>
    <property type="match status" value="1"/>
</dbReference>
<proteinExistence type="inferred from homology"/>
<comment type="caution">
    <text evidence="8">The sequence shown here is derived from an EMBL/GenBank/DDBJ whole genome shotgun (WGS) entry which is preliminary data.</text>
</comment>
<dbReference type="InterPro" id="IPR032808">
    <property type="entry name" value="DoxX"/>
</dbReference>
<evidence type="ECO:0000256" key="7">
    <source>
        <dbReference type="SAM" id="Phobius"/>
    </source>
</evidence>